<reference evidence="2" key="2">
    <citation type="submission" date="2022-01" db="EMBL/GenBank/DDBJ databases">
        <authorList>
            <person name="Yamashiro T."/>
            <person name="Shiraishi A."/>
            <person name="Satake H."/>
            <person name="Nakayama K."/>
        </authorList>
    </citation>
    <scope>NUCLEOTIDE SEQUENCE</scope>
</reference>
<feature type="compositionally biased region" description="Polar residues" evidence="1">
    <location>
        <begin position="54"/>
        <end position="67"/>
    </location>
</feature>
<name>A0ABQ4ZV61_9ASTR</name>
<feature type="region of interest" description="Disordered" evidence="1">
    <location>
        <begin position="49"/>
        <end position="84"/>
    </location>
</feature>
<protein>
    <submittedName>
        <fullName evidence="2">Uncharacterized protein</fullName>
    </submittedName>
</protein>
<comment type="caution">
    <text evidence="2">The sequence shown here is derived from an EMBL/GenBank/DDBJ whole genome shotgun (WGS) entry which is preliminary data.</text>
</comment>
<keyword evidence="3" id="KW-1185">Reference proteome</keyword>
<evidence type="ECO:0000313" key="2">
    <source>
        <dbReference type="EMBL" id="GJS94184.1"/>
    </source>
</evidence>
<dbReference type="EMBL" id="BQNB010011712">
    <property type="protein sequence ID" value="GJS94184.1"/>
    <property type="molecule type" value="Genomic_DNA"/>
</dbReference>
<evidence type="ECO:0000313" key="3">
    <source>
        <dbReference type="Proteomes" id="UP001151760"/>
    </source>
</evidence>
<gene>
    <name evidence="2" type="ORF">Tco_0801152</name>
</gene>
<sequence>MTSGPSVPSEGCIRMRTMKVMQKVLQVYNIQFADIISASVHFESAFGPEGSIHLGSSSSPNAPTNVVPSDATAPVTSIQEGSPPSPPLIQPIIPIIVPQIPQPGPATKSPAYRQKLWAG</sequence>
<accession>A0ABQ4ZV61</accession>
<proteinExistence type="predicted"/>
<dbReference type="Proteomes" id="UP001151760">
    <property type="component" value="Unassembled WGS sequence"/>
</dbReference>
<organism evidence="2 3">
    <name type="scientific">Tanacetum coccineum</name>
    <dbReference type="NCBI Taxonomy" id="301880"/>
    <lineage>
        <taxon>Eukaryota</taxon>
        <taxon>Viridiplantae</taxon>
        <taxon>Streptophyta</taxon>
        <taxon>Embryophyta</taxon>
        <taxon>Tracheophyta</taxon>
        <taxon>Spermatophyta</taxon>
        <taxon>Magnoliopsida</taxon>
        <taxon>eudicotyledons</taxon>
        <taxon>Gunneridae</taxon>
        <taxon>Pentapetalae</taxon>
        <taxon>asterids</taxon>
        <taxon>campanulids</taxon>
        <taxon>Asterales</taxon>
        <taxon>Asteraceae</taxon>
        <taxon>Asteroideae</taxon>
        <taxon>Anthemideae</taxon>
        <taxon>Anthemidinae</taxon>
        <taxon>Tanacetum</taxon>
    </lineage>
</organism>
<evidence type="ECO:0000256" key="1">
    <source>
        <dbReference type="SAM" id="MobiDB-lite"/>
    </source>
</evidence>
<reference evidence="2" key="1">
    <citation type="journal article" date="2022" name="Int. J. Mol. Sci.">
        <title>Draft Genome of Tanacetum Coccineum: Genomic Comparison of Closely Related Tanacetum-Family Plants.</title>
        <authorList>
            <person name="Yamashiro T."/>
            <person name="Shiraishi A."/>
            <person name="Nakayama K."/>
            <person name="Satake H."/>
        </authorList>
    </citation>
    <scope>NUCLEOTIDE SEQUENCE</scope>
</reference>